<feature type="domain" description="Protein FecR C-terminal" evidence="3">
    <location>
        <begin position="277"/>
        <end position="346"/>
    </location>
</feature>
<dbReference type="Pfam" id="PF04773">
    <property type="entry name" value="FecR"/>
    <property type="match status" value="1"/>
</dbReference>
<evidence type="ECO:0000259" key="3">
    <source>
        <dbReference type="Pfam" id="PF16344"/>
    </source>
</evidence>
<sequence>MPNEQENIDEQIIRDWVEMKKLQHPGYWTQMKDKLQIAIRRKHKIRIVKYAAIFMLPILACGLYLLLDNPHHTPPRTEQTLAKILPGDKKAILYTSDGSSLVLSEDTLSLTEINGTRILSAKDEGIVYTPQTTSNTIEIYNTLVVPLKGEYNITLCDGTQVWLNSFSSLKYPVIFSDSVREVHLEGEAFFIVTDNKEKPFIVTTKDYSVKVLGTAFNVMAYNDDNYSHTTLAKGKIEILHGDKRQILIPGEQAVLKDGKISIKKVDPHYYTTWMNDRFYFDSECLENIMKKLSRWYDVQVTFKDEAAKQYHFEGSVPKYSSIKEICNIIELTTHVRFELEKNNIIVKLKE</sequence>
<dbReference type="Gene3D" id="2.60.120.1440">
    <property type="match status" value="1"/>
</dbReference>
<accession>A0ABR7CXM5</accession>
<dbReference type="Pfam" id="PF16344">
    <property type="entry name" value="FecR_C"/>
    <property type="match status" value="1"/>
</dbReference>
<reference evidence="4 5" key="1">
    <citation type="submission" date="2020-08" db="EMBL/GenBank/DDBJ databases">
        <title>Genome public.</title>
        <authorList>
            <person name="Liu C."/>
            <person name="Sun Q."/>
        </authorList>
    </citation>
    <scope>NUCLEOTIDE SEQUENCE [LARGE SCALE GENOMIC DNA]</scope>
    <source>
        <strain evidence="4 5">NSJ-56</strain>
    </source>
</reference>
<comment type="caution">
    <text evidence="4">The sequence shown here is derived from an EMBL/GenBank/DDBJ whole genome shotgun (WGS) entry which is preliminary data.</text>
</comment>
<name>A0ABR7CXM5_9BACT</name>
<evidence type="ECO:0000259" key="2">
    <source>
        <dbReference type="Pfam" id="PF04773"/>
    </source>
</evidence>
<dbReference type="RefSeq" id="WP_186975091.1">
    <property type="nucleotide sequence ID" value="NZ_JACOOH010000002.1"/>
</dbReference>
<proteinExistence type="predicted"/>
<keyword evidence="5" id="KW-1185">Reference proteome</keyword>
<keyword evidence="1" id="KW-0812">Transmembrane</keyword>
<evidence type="ECO:0000256" key="1">
    <source>
        <dbReference type="SAM" id="Phobius"/>
    </source>
</evidence>
<evidence type="ECO:0000313" key="5">
    <source>
        <dbReference type="Proteomes" id="UP000646484"/>
    </source>
</evidence>
<gene>
    <name evidence="4" type="ORF">H8S64_04110</name>
</gene>
<dbReference type="Gene3D" id="3.55.50.30">
    <property type="match status" value="1"/>
</dbReference>
<dbReference type="PANTHER" id="PTHR30273">
    <property type="entry name" value="PERIPLASMIC SIGNAL SENSOR AND SIGMA FACTOR ACTIVATOR FECR-RELATED"/>
    <property type="match status" value="1"/>
</dbReference>
<dbReference type="PANTHER" id="PTHR30273:SF2">
    <property type="entry name" value="PROTEIN FECR"/>
    <property type="match status" value="1"/>
</dbReference>
<dbReference type="InterPro" id="IPR032508">
    <property type="entry name" value="FecR_C"/>
</dbReference>
<keyword evidence="1" id="KW-1133">Transmembrane helix</keyword>
<organism evidence="4 5">
    <name type="scientific">Butyricimonas hominis</name>
    <dbReference type="NCBI Taxonomy" id="2763032"/>
    <lineage>
        <taxon>Bacteria</taxon>
        <taxon>Pseudomonadati</taxon>
        <taxon>Bacteroidota</taxon>
        <taxon>Bacteroidia</taxon>
        <taxon>Bacteroidales</taxon>
        <taxon>Odoribacteraceae</taxon>
        <taxon>Butyricimonas</taxon>
    </lineage>
</organism>
<evidence type="ECO:0000313" key="4">
    <source>
        <dbReference type="EMBL" id="MBC5620277.1"/>
    </source>
</evidence>
<dbReference type="PIRSF" id="PIRSF018266">
    <property type="entry name" value="FecR"/>
    <property type="match status" value="1"/>
</dbReference>
<feature type="transmembrane region" description="Helical" evidence="1">
    <location>
        <begin position="47"/>
        <end position="67"/>
    </location>
</feature>
<protein>
    <submittedName>
        <fullName evidence="4">FecR family protein</fullName>
    </submittedName>
</protein>
<dbReference type="InterPro" id="IPR006860">
    <property type="entry name" value="FecR"/>
</dbReference>
<dbReference type="EMBL" id="JACOOH010000002">
    <property type="protein sequence ID" value="MBC5620277.1"/>
    <property type="molecule type" value="Genomic_DNA"/>
</dbReference>
<dbReference type="InterPro" id="IPR012373">
    <property type="entry name" value="Ferrdict_sens_TM"/>
</dbReference>
<feature type="domain" description="FecR protein" evidence="2">
    <location>
        <begin position="148"/>
        <end position="237"/>
    </location>
</feature>
<dbReference type="Proteomes" id="UP000646484">
    <property type="component" value="Unassembled WGS sequence"/>
</dbReference>
<keyword evidence="1" id="KW-0472">Membrane</keyword>